<protein>
    <recommendedName>
        <fullName evidence="5">Transposase</fullName>
    </recommendedName>
</protein>
<keyword evidence="4" id="KW-1185">Reference proteome</keyword>
<evidence type="ECO:0000313" key="4">
    <source>
        <dbReference type="Proteomes" id="UP001596266"/>
    </source>
</evidence>
<reference evidence="4" key="1">
    <citation type="journal article" date="2019" name="Int. J. Syst. Evol. Microbiol.">
        <title>The Global Catalogue of Microorganisms (GCM) 10K type strain sequencing project: providing services to taxonomists for standard genome sequencing and annotation.</title>
        <authorList>
            <consortium name="The Broad Institute Genomics Platform"/>
            <consortium name="The Broad Institute Genome Sequencing Center for Infectious Disease"/>
            <person name="Wu L."/>
            <person name="Ma J."/>
        </authorList>
    </citation>
    <scope>NUCLEOTIDE SEQUENCE [LARGE SCALE GENOMIC DNA]</scope>
    <source>
        <strain evidence="4">CGMCC 1.15277</strain>
    </source>
</reference>
<dbReference type="Proteomes" id="UP001596266">
    <property type="component" value="Unassembled WGS sequence"/>
</dbReference>
<keyword evidence="1" id="KW-0175">Coiled coil</keyword>
<comment type="caution">
    <text evidence="3">The sequence shown here is derived from an EMBL/GenBank/DDBJ whole genome shotgun (WGS) entry which is preliminary data.</text>
</comment>
<proteinExistence type="predicted"/>
<sequence>MTTTGASMGGEGNLSRLFDVPGVHSGDRRFVPVHAPQVERAALWVRASGVLEKLAQWRTEDGYDPTKGGRPSQFTDEHALVLLAVLALEGQELTAVRARDLVLTRLTDAGLEALNVNLNDHRWVKGERGVYLRLWRTVRRVLDVIDPHPDEQHHSRYTYREYATLLSKRDTDLEERRRQRLAEFTNALIWTTVEALPERLLKNWDGTIAVDGTHVPLVKKGITGFGPDNRQATIEAARVEHARKNRKKVPTGSDWKPLAERWQEGPRSERKVSSEPYGGWYTRTHEEIDKPDGHRDTKWALDAQLAFMAHPGPDPQFPHLVLGMGLDKPARQPRQSAMTALANVMSHDLPRGYVVGDRDYYPHAQAEDWAIPLRSAGYKIVGDLRRDTHGVMGHFAGAELVDGNWYCPAMPILHKNATVDYHAAQGKVAKAITNRQRLTRAIKDLQPASGASEEKQAAYRGAQVNLRRAEREEAKAKEEFARVEARWKELLEYRQRFLLRPREAPRENGSQAFKCPASGSGATVSCPLKKEPPRTSKGTRTPIQKGNLPKHPGKVCTNSSGITIPVEESAKYAQALVWQSDEWKRAYAYPRSMNEARNGWLKNVQGGSIADHARRPMRGLAAQSLLLALMLGAENIRAIEVYLRDEDKPKKPRPPKVVTPVATWDSEEDDYDWADAPNAPPVAA</sequence>
<organism evidence="3 4">
    <name type="scientific">Luteococcus sanguinis</name>
    <dbReference type="NCBI Taxonomy" id="174038"/>
    <lineage>
        <taxon>Bacteria</taxon>
        <taxon>Bacillati</taxon>
        <taxon>Actinomycetota</taxon>
        <taxon>Actinomycetes</taxon>
        <taxon>Propionibacteriales</taxon>
        <taxon>Propionibacteriaceae</taxon>
        <taxon>Luteococcus</taxon>
    </lineage>
</organism>
<evidence type="ECO:0000256" key="1">
    <source>
        <dbReference type="SAM" id="Coils"/>
    </source>
</evidence>
<feature type="coiled-coil region" evidence="1">
    <location>
        <begin position="452"/>
        <end position="486"/>
    </location>
</feature>
<dbReference type="RefSeq" id="WP_343886844.1">
    <property type="nucleotide sequence ID" value="NZ_BAAAKI010000024.1"/>
</dbReference>
<accession>A0ABW1X827</accession>
<evidence type="ECO:0000313" key="3">
    <source>
        <dbReference type="EMBL" id="MFC6398021.1"/>
    </source>
</evidence>
<dbReference type="EMBL" id="JBHSUA010000025">
    <property type="protein sequence ID" value="MFC6398021.1"/>
    <property type="molecule type" value="Genomic_DNA"/>
</dbReference>
<evidence type="ECO:0008006" key="5">
    <source>
        <dbReference type="Google" id="ProtNLM"/>
    </source>
</evidence>
<name>A0ABW1X827_9ACTN</name>
<feature type="region of interest" description="Disordered" evidence="2">
    <location>
        <begin position="645"/>
        <end position="684"/>
    </location>
</feature>
<feature type="region of interest" description="Disordered" evidence="2">
    <location>
        <begin position="521"/>
        <end position="556"/>
    </location>
</feature>
<evidence type="ECO:0000256" key="2">
    <source>
        <dbReference type="SAM" id="MobiDB-lite"/>
    </source>
</evidence>
<gene>
    <name evidence="3" type="ORF">ACFP57_13650</name>
</gene>